<evidence type="ECO:0000256" key="6">
    <source>
        <dbReference type="SAM" id="MobiDB-lite"/>
    </source>
</evidence>
<feature type="region of interest" description="Disordered" evidence="6">
    <location>
        <begin position="731"/>
        <end position="861"/>
    </location>
</feature>
<keyword evidence="4" id="KW-0539">Nucleus</keyword>
<accession>A0A7S2WTN5</accession>
<dbReference type="InterPro" id="IPR051945">
    <property type="entry name" value="RRM_MRD1_RNA_proc_ribogen"/>
</dbReference>
<feature type="compositionally biased region" description="Acidic residues" evidence="6">
    <location>
        <begin position="361"/>
        <end position="396"/>
    </location>
</feature>
<organism evidence="8">
    <name type="scientific">Mucochytrium quahogii</name>
    <dbReference type="NCBI Taxonomy" id="96639"/>
    <lineage>
        <taxon>Eukaryota</taxon>
        <taxon>Sar</taxon>
        <taxon>Stramenopiles</taxon>
        <taxon>Bigyra</taxon>
        <taxon>Labyrinthulomycetes</taxon>
        <taxon>Thraustochytrida</taxon>
        <taxon>Thraustochytriidae</taxon>
        <taxon>Mucochytrium</taxon>
    </lineage>
</organism>
<feature type="compositionally biased region" description="Basic and acidic residues" evidence="6">
    <location>
        <begin position="338"/>
        <end position="360"/>
    </location>
</feature>
<keyword evidence="3 5" id="KW-0694">RNA-binding</keyword>
<dbReference type="PANTHER" id="PTHR48039">
    <property type="entry name" value="RNA-BINDING MOTIF PROTEIN 14B"/>
    <property type="match status" value="1"/>
</dbReference>
<evidence type="ECO:0000313" key="8">
    <source>
        <dbReference type="EMBL" id="CAD9705246.1"/>
    </source>
</evidence>
<dbReference type="AlphaFoldDB" id="A0A7S2WTN5"/>
<dbReference type="Pfam" id="PF00076">
    <property type="entry name" value="RRM_1"/>
    <property type="match status" value="4"/>
</dbReference>
<feature type="domain" description="RRM" evidence="7">
    <location>
        <begin position="8"/>
        <end position="89"/>
    </location>
</feature>
<protein>
    <recommendedName>
        <fullName evidence="7">RRM domain-containing protein</fullName>
    </recommendedName>
</protein>
<keyword evidence="2" id="KW-0677">Repeat</keyword>
<feature type="compositionally biased region" description="Basic and acidic residues" evidence="6">
    <location>
        <begin position="753"/>
        <end position="780"/>
    </location>
</feature>
<evidence type="ECO:0000256" key="2">
    <source>
        <dbReference type="ARBA" id="ARBA00022737"/>
    </source>
</evidence>
<evidence type="ECO:0000259" key="7">
    <source>
        <dbReference type="PROSITE" id="PS50102"/>
    </source>
</evidence>
<dbReference type="GO" id="GO:0005730">
    <property type="term" value="C:nucleolus"/>
    <property type="evidence" value="ECO:0007669"/>
    <property type="project" value="TreeGrafter"/>
</dbReference>
<dbReference type="PROSITE" id="PS50102">
    <property type="entry name" value="RRM"/>
    <property type="match status" value="3"/>
</dbReference>
<dbReference type="InterPro" id="IPR012677">
    <property type="entry name" value="Nucleotide-bd_a/b_plait_sf"/>
</dbReference>
<feature type="domain" description="RRM" evidence="7">
    <location>
        <begin position="248"/>
        <end position="331"/>
    </location>
</feature>
<dbReference type="CDD" id="cd12414">
    <property type="entry name" value="RRM2_RBM28_like"/>
    <property type="match status" value="1"/>
</dbReference>
<sequence>MATEKPRDTVFVRNIAVGTHTDELNEAFSEIGPVKDAFIVVEKNGPNKGKSKGFGFVQFALPEDAVTAVKKLNGQKIGTSNVSLSVAEKKGYKHSGEKTKAKAPEEPVMDTRRNANSLFAKLARDAVVTNSEDKKSEQDQIRKTEELLRDSSIILFDVPNNMREAQIKKKASKIGRVNLIEAPMESYSLGESMETTMNVLVIYTKITSANTAVKKLSGKVWAHEGNKSVVMCRRFRDIAWNPQTKSKCRLIIRNLPFKITEKALLEKFTPFGPVLEVSLAKKDEGEEKRGPVLKGFGFVHFACRYDAQRALDDTNGKELKGRPIAVDWAMKKSDYDRVLDKQQAKSTDQEEKKEEKKEEPNMEVDEGDESDSNSEDGDDSSDSDEESDKEEVEEETPTQKAGTPEEVGLTLFVRNILFETTEDELYECFKKYGGVRYAKIAKGRDGRSRGTGFVNFYKGPACERALKAASEVPPLANPQKKNSRYGPSEEESRGGMGISLAGRPLFVTPAVERTRAKDLVDVTEKEKNTKTDKRHLYLAREGIIMENDGEVELPKTDRNKRERAEKEKKTKLKSPLFFVSPTRLSVRNLFRGSDDEPAVSEQQLRKELQKAANKGVKMGLVGAEDGDPTLFPIGWPKQDNLPPAFVRVCRLMCDEPILGEGEKKSKKQKGRSKGYGFVEFSEHVHALAALRLLNNNPEYAALAAGGPKAMSVPVPKRSRLVIEFTVENASKIQQRKKKLEKNQQSNFPKKAKKTVEEDAKPKGKGDGKKGKEDAKKGKGKDNKKRKPSQQGDPNKSPPNKKVKEDNKAKKSKKDKKPAANQDEAQMRSMVEQYKKSMFQDKPADKESKDPSRRKRWFDIDE</sequence>
<comment type="subcellular location">
    <subcellularLocation>
        <location evidence="1">Nucleus</location>
    </subcellularLocation>
</comment>
<evidence type="ECO:0000256" key="4">
    <source>
        <dbReference type="ARBA" id="ARBA00023242"/>
    </source>
</evidence>
<proteinExistence type="predicted"/>
<evidence type="ECO:0000256" key="5">
    <source>
        <dbReference type="PROSITE-ProRule" id="PRU00176"/>
    </source>
</evidence>
<dbReference type="InterPro" id="IPR000504">
    <property type="entry name" value="RRM_dom"/>
</dbReference>
<feature type="compositionally biased region" description="Basic and acidic residues" evidence="6">
    <location>
        <begin position="832"/>
        <end position="861"/>
    </location>
</feature>
<gene>
    <name evidence="8" type="ORF">QSP1433_LOCUS16158</name>
</gene>
<feature type="region of interest" description="Disordered" evidence="6">
    <location>
        <begin position="474"/>
        <end position="498"/>
    </location>
</feature>
<dbReference type="PANTHER" id="PTHR48039:SF5">
    <property type="entry name" value="RNA-BINDING PROTEIN 28"/>
    <property type="match status" value="1"/>
</dbReference>
<evidence type="ECO:0000256" key="1">
    <source>
        <dbReference type="ARBA" id="ARBA00004123"/>
    </source>
</evidence>
<dbReference type="EMBL" id="HBHK01025744">
    <property type="protein sequence ID" value="CAD9705246.1"/>
    <property type="molecule type" value="Transcribed_RNA"/>
</dbReference>
<feature type="region of interest" description="Disordered" evidence="6">
    <location>
        <begin position="338"/>
        <end position="406"/>
    </location>
</feature>
<feature type="domain" description="RRM" evidence="7">
    <location>
        <begin position="409"/>
        <end position="512"/>
    </location>
</feature>
<name>A0A7S2WTN5_9STRA</name>
<reference evidence="8" key="1">
    <citation type="submission" date="2021-01" db="EMBL/GenBank/DDBJ databases">
        <authorList>
            <person name="Corre E."/>
            <person name="Pelletier E."/>
            <person name="Niang G."/>
            <person name="Scheremetjew M."/>
            <person name="Finn R."/>
            <person name="Kale V."/>
            <person name="Holt S."/>
            <person name="Cochrane G."/>
            <person name="Meng A."/>
            <person name="Brown T."/>
            <person name="Cohen L."/>
        </authorList>
    </citation>
    <scope>NUCLEOTIDE SEQUENCE</scope>
    <source>
        <strain evidence="8">NY070348D</strain>
    </source>
</reference>
<dbReference type="Gene3D" id="3.30.70.330">
    <property type="match status" value="4"/>
</dbReference>
<evidence type="ECO:0000256" key="3">
    <source>
        <dbReference type="ARBA" id="ARBA00022884"/>
    </source>
</evidence>
<dbReference type="InterPro" id="IPR035979">
    <property type="entry name" value="RBD_domain_sf"/>
</dbReference>
<dbReference type="GO" id="GO:0003729">
    <property type="term" value="F:mRNA binding"/>
    <property type="evidence" value="ECO:0007669"/>
    <property type="project" value="TreeGrafter"/>
</dbReference>
<dbReference type="SUPFAM" id="SSF54928">
    <property type="entry name" value="RNA-binding domain, RBD"/>
    <property type="match status" value="3"/>
</dbReference>
<dbReference type="SMART" id="SM00360">
    <property type="entry name" value="RRM"/>
    <property type="match status" value="5"/>
</dbReference>